<reference evidence="2" key="1">
    <citation type="submission" date="2018-11" db="EMBL/GenBank/DDBJ databases">
        <authorList>
            <consortium name="Pathogen Informatics"/>
        </authorList>
    </citation>
    <scope>NUCLEOTIDE SEQUENCE</scope>
</reference>
<evidence type="ECO:0000313" key="3">
    <source>
        <dbReference type="Proteomes" id="UP000784294"/>
    </source>
</evidence>
<feature type="region of interest" description="Disordered" evidence="1">
    <location>
        <begin position="399"/>
        <end position="477"/>
    </location>
</feature>
<comment type="caution">
    <text evidence="2">The sequence shown here is derived from an EMBL/GenBank/DDBJ whole genome shotgun (WGS) entry which is preliminary data.</text>
</comment>
<dbReference type="Proteomes" id="UP000784294">
    <property type="component" value="Unassembled WGS sequence"/>
</dbReference>
<feature type="compositionally biased region" description="Basic and acidic residues" evidence="1">
    <location>
        <begin position="164"/>
        <end position="176"/>
    </location>
</feature>
<evidence type="ECO:0000256" key="1">
    <source>
        <dbReference type="SAM" id="MobiDB-lite"/>
    </source>
</evidence>
<organism evidence="2 3">
    <name type="scientific">Protopolystoma xenopodis</name>
    <dbReference type="NCBI Taxonomy" id="117903"/>
    <lineage>
        <taxon>Eukaryota</taxon>
        <taxon>Metazoa</taxon>
        <taxon>Spiralia</taxon>
        <taxon>Lophotrochozoa</taxon>
        <taxon>Platyhelminthes</taxon>
        <taxon>Monogenea</taxon>
        <taxon>Polyopisthocotylea</taxon>
        <taxon>Polystomatidea</taxon>
        <taxon>Polystomatidae</taxon>
        <taxon>Protopolystoma</taxon>
    </lineage>
</organism>
<name>A0A448WH74_9PLAT</name>
<proteinExistence type="predicted"/>
<keyword evidence="3" id="KW-1185">Reference proteome</keyword>
<dbReference type="AlphaFoldDB" id="A0A448WH74"/>
<sequence length="477" mass="52780">MDSELITPPSLAVGECSLDQRVKELIASQKKLIEWQPYPSLCSRASSLADKKASLCRSLCHDTSSRLYGAGGLDQTEDTSRSMEYPAIDETILTTVASTSAAKDSQSVRETDCRCLLTSPFRPFDLKRPVPVEESSDTDELQQLHQTRTGQTFSLSDGASEQQSGRDVHTVRKMDEETRHRSLIVMKFEPTCPPQDAYDCPEEQPELDLYESCARFSDGTNHTKCFAIGCQPTLKEDRLSSSAGSPVLNFTPATPASGVASLHFIRLSSTTSSPTSSDEVSKSDRSYSLTDNHVTDFTSLAVNSMETRCNCDAISAISVYDDEFNAVVADDIDDSWMANRGRPNLVVPYALRLRTASVTSFVTSRSTNVVKALDITNRQIDLPTIRTSEALSDRFSLYQPYDTSKQGQPPKPRQSVEEEIKELREQSREVLFAPKPARKISHQPQLSNLARSKLMPPPNRAPPELVQRPRSAQGPIC</sequence>
<gene>
    <name evidence="2" type="ORF">PXEA_LOCUS4961</name>
</gene>
<dbReference type="EMBL" id="CAAALY010012048">
    <property type="protein sequence ID" value="VEL11521.1"/>
    <property type="molecule type" value="Genomic_DNA"/>
</dbReference>
<evidence type="ECO:0000313" key="2">
    <source>
        <dbReference type="EMBL" id="VEL11521.1"/>
    </source>
</evidence>
<protein>
    <submittedName>
        <fullName evidence="2">Uncharacterized protein</fullName>
    </submittedName>
</protein>
<feature type="non-terminal residue" evidence="2">
    <location>
        <position position="1"/>
    </location>
</feature>
<feature type="compositionally biased region" description="Polar residues" evidence="1">
    <location>
        <begin position="147"/>
        <end position="163"/>
    </location>
</feature>
<feature type="region of interest" description="Disordered" evidence="1">
    <location>
        <begin position="147"/>
        <end position="176"/>
    </location>
</feature>
<feature type="compositionally biased region" description="Basic and acidic residues" evidence="1">
    <location>
        <begin position="414"/>
        <end position="428"/>
    </location>
</feature>
<accession>A0A448WH74</accession>